<reference evidence="6" key="2">
    <citation type="submission" date="2023-10" db="EMBL/GenBank/DDBJ databases">
        <authorList>
            <person name="Khurajog B."/>
        </authorList>
    </citation>
    <scope>NUCLEOTIDE SEQUENCE</scope>
    <source>
        <strain evidence="6">BF9</strain>
    </source>
</reference>
<keyword evidence="2 5" id="KW-0812">Transmembrane</keyword>
<dbReference type="PANTHER" id="PTHR33514:SF13">
    <property type="entry name" value="PROTEIN ABCI12, CHLOROPLASTIC"/>
    <property type="match status" value="1"/>
</dbReference>
<dbReference type="PANTHER" id="PTHR33514">
    <property type="entry name" value="PROTEIN ABCI12, CHLOROPLASTIC"/>
    <property type="match status" value="1"/>
</dbReference>
<gene>
    <name evidence="6" type="ORF">R0G89_06125</name>
</gene>
<feature type="transmembrane region" description="Helical" evidence="5">
    <location>
        <begin position="108"/>
        <end position="129"/>
    </location>
</feature>
<keyword evidence="3 5" id="KW-1133">Transmembrane helix</keyword>
<evidence type="ECO:0000256" key="5">
    <source>
        <dbReference type="SAM" id="Phobius"/>
    </source>
</evidence>
<comment type="caution">
    <text evidence="6">The sequence shown here is derived from an EMBL/GenBank/DDBJ whole genome shotgun (WGS) entry which is preliminary data.</text>
</comment>
<evidence type="ECO:0000313" key="7">
    <source>
        <dbReference type="Proteomes" id="UP001280897"/>
    </source>
</evidence>
<name>A0AAW8YHN8_PEDAC</name>
<proteinExistence type="predicted"/>
<evidence type="ECO:0000313" key="6">
    <source>
        <dbReference type="EMBL" id="MDV2621308.1"/>
    </source>
</evidence>
<protein>
    <submittedName>
        <fullName evidence="6">Energy-coupling factor transporter transmembrane component T</fullName>
    </submittedName>
</protein>
<evidence type="ECO:0000256" key="3">
    <source>
        <dbReference type="ARBA" id="ARBA00022989"/>
    </source>
</evidence>
<dbReference type="GeneID" id="57365142"/>
<dbReference type="GO" id="GO:0005886">
    <property type="term" value="C:plasma membrane"/>
    <property type="evidence" value="ECO:0007669"/>
    <property type="project" value="UniProtKB-ARBA"/>
</dbReference>
<dbReference type="RefSeq" id="WP_008841242.1">
    <property type="nucleotide sequence ID" value="NZ_CP035151.1"/>
</dbReference>
<dbReference type="EMBL" id="JAWJAV010000003">
    <property type="protein sequence ID" value="MDV2621308.1"/>
    <property type="molecule type" value="Genomic_DNA"/>
</dbReference>
<dbReference type="InterPro" id="IPR003339">
    <property type="entry name" value="ABC/ECF_trnsptr_transmembrane"/>
</dbReference>
<evidence type="ECO:0000256" key="2">
    <source>
        <dbReference type="ARBA" id="ARBA00022692"/>
    </source>
</evidence>
<sequence length="307" mass="34992">MKEQPLKSNTNQRNSTLEFERLNPSIIFAYYLLLIMITVLFNSPIILMIEFIAVLGLLIQVSDMMSALKTLKATGIMALFIIIINPLTNHNGAHLLTSFHGLTITKEALLYGILMALSLTNVILLFASYNKLMTNNKFMFLFGKILPRLSLLTMIVMRFIPLFLKRFKNISQIQKMRGINIDQGSVRQRTKALMQLMQVLLVDACYNAFQTADSMTARGFGSTKRSNYQRYRMTRRDITYAGILASGGIVLIGEAIRRIGVIQIYPSLQMNWGTWQEEGLLIGTVALICGLPMVVELKEELWWKFYK</sequence>
<evidence type="ECO:0000256" key="1">
    <source>
        <dbReference type="ARBA" id="ARBA00004141"/>
    </source>
</evidence>
<feature type="transmembrane region" description="Helical" evidence="5">
    <location>
        <begin position="149"/>
        <end position="167"/>
    </location>
</feature>
<keyword evidence="4 5" id="KW-0472">Membrane</keyword>
<evidence type="ECO:0000256" key="4">
    <source>
        <dbReference type="ARBA" id="ARBA00023136"/>
    </source>
</evidence>
<feature type="transmembrane region" description="Helical" evidence="5">
    <location>
        <begin position="279"/>
        <end position="297"/>
    </location>
</feature>
<comment type="subcellular location">
    <subcellularLocation>
        <location evidence="1">Membrane</location>
        <topology evidence="1">Multi-pass membrane protein</topology>
    </subcellularLocation>
</comment>
<organism evidence="6 7">
    <name type="scientific">Pediococcus acidilactici</name>
    <dbReference type="NCBI Taxonomy" id="1254"/>
    <lineage>
        <taxon>Bacteria</taxon>
        <taxon>Bacillati</taxon>
        <taxon>Bacillota</taxon>
        <taxon>Bacilli</taxon>
        <taxon>Lactobacillales</taxon>
        <taxon>Lactobacillaceae</taxon>
        <taxon>Pediococcus</taxon>
        <taxon>Pediococcus acidilactici group</taxon>
    </lineage>
</organism>
<feature type="transmembrane region" description="Helical" evidence="5">
    <location>
        <begin position="71"/>
        <end position="88"/>
    </location>
</feature>
<dbReference type="Proteomes" id="UP001280897">
    <property type="component" value="Unassembled WGS sequence"/>
</dbReference>
<dbReference type="AlphaFoldDB" id="A0AAW8YHN8"/>
<accession>A0AAW8YHN8</accession>
<dbReference type="CDD" id="cd16914">
    <property type="entry name" value="EcfT"/>
    <property type="match status" value="1"/>
</dbReference>
<dbReference type="Pfam" id="PF02361">
    <property type="entry name" value="CbiQ"/>
    <property type="match status" value="1"/>
</dbReference>
<reference evidence="6" key="1">
    <citation type="journal article" date="2023" name="PeerJ">
        <title>Selection and evaluation of lactic acid bacteria from chicken feces in Thailand as potential probiotics.</title>
        <authorList>
            <person name="Khurajog B."/>
            <person name="Disastra Y."/>
            <person name="Lawwyne L.D."/>
            <person name="Sirichokchatchawan W."/>
            <person name="Niyomtham W."/>
            <person name="Yindee J."/>
            <person name="Hampson D.J."/>
            <person name="Prapasarakul N."/>
        </authorList>
    </citation>
    <scope>NUCLEOTIDE SEQUENCE</scope>
    <source>
        <strain evidence="6">BF9</strain>
    </source>
</reference>
<feature type="transmembrane region" description="Helical" evidence="5">
    <location>
        <begin position="238"/>
        <end position="259"/>
    </location>
</feature>
<feature type="transmembrane region" description="Helical" evidence="5">
    <location>
        <begin position="28"/>
        <end position="59"/>
    </location>
</feature>